<dbReference type="InterPro" id="IPR057670">
    <property type="entry name" value="SH3_retrovirus"/>
</dbReference>
<evidence type="ECO:0000313" key="4">
    <source>
        <dbReference type="EMBL" id="GEU69769.1"/>
    </source>
</evidence>
<dbReference type="GO" id="GO:0003676">
    <property type="term" value="F:nucleic acid binding"/>
    <property type="evidence" value="ECO:0007669"/>
    <property type="project" value="InterPro"/>
</dbReference>
<dbReference type="SUPFAM" id="SSF53098">
    <property type="entry name" value="Ribonuclease H-like"/>
    <property type="match status" value="1"/>
</dbReference>
<name>A0A6L2M8J1_TANCI</name>
<gene>
    <name evidence="4" type="ORF">Tci_041747</name>
</gene>
<dbReference type="InterPro" id="IPR012337">
    <property type="entry name" value="RNaseH-like_sf"/>
</dbReference>
<feature type="domain" description="Retroviral polymerase SH3-like" evidence="3">
    <location>
        <begin position="397"/>
        <end position="441"/>
    </location>
</feature>
<sequence>MMDYALWEVIENGATLLKIQVVKGVTTVMPITSVEDKAQRRLEVKARSTLMMGISNEYQLKFNSIKDAKQLLEAIEKRFEDVNQKLLRSLSPEWNMHVVVWRNKADLDNMSMDDLYNNLKVYELEVKGMSRSNSNIENMAFLSSSNSNTNAAVNTAQAINTANGVSTTSTQVNSAITATRGGTLLGSLELQEIKIPSIRKAQEGVPVETPASTALMSCDGLGGYDWSDQAEEGPNYALMAYTSSSSDSKDKGVIDSGCSRHMTGNMSYLTDYEEIDGGYVAFGGNPKGGKIIRKVVTDDYSRFTWVFFLSTKDETSGIHKSLITRIENLVNHKVKVIRCDNGTEFKNREMNQFYEMKVNIACYVQNRVLVVKPHNKTPYELFHGRTPTLSFMRPFGCSVTILNTKDPLGKFDGKADEGFFVGYSLNTKAFRVFNSRTRIVEENLHSESTPNVVGSRPHWLFDIDALTRIINYKPFVAGTQSNGFADQEKQDNVNNTNTVNAASTNRVNVVGENISIEVPFDPNIPALEDIGTFDFSNEDEDDDAVADMNNLDTTIQASPTPTIRIHKDHPLDQVIGDLHSATQTRNMSKNLEEHGIEAIRLFIAYASFKYFVVYQMDVKSGFIYGKIEEEVIEVKNASTPIETQKPLLKDEDGKEVDVHMYRSMIGSLMYLISSRPDIMFVVYASARYQVNPEVSHLHAVKRIFGYLKGHPKLGLWYPKDSPFDLVAYTDSDYARASLDRFEKLMLLGYYCWVQVTAVEGFEQIVDFLSAHTLRYAITVNPTIYESCIEQFWSTSMTKTINGESQIHARVDAKERIITESSVRRDLRLADEDGVDCLPNSTIFENLELMGKPKRKNSQVPQPIGSTEHVTDEAVHKERGDRLVRAATTTSSLEAEQDNGNIDKTQSKTTPNEASSLGTTSGGGPRCQNAIGDTIAQTRFENVSKLSNDSLLARDNTLQSDEDSMKLNEVMELSRVDSSKDEPSLGNNASKQGRKIHNIDVDEDITLINDQDDAEMFNVTDLHGEEVNVTALAELRDSKPKVKGIEGKGIMVEERVKPKKKEQIRLDEEVALKLQTEFDEEEQRLARERAQKEQEVNSALIEEWNDIQAKIDKVLCSKGSRRKEEQTTNTSSTKKIMCTYLKNMKEKKLKNLKNKSFDSIQKMFNKGFKRVNTSEPISSELVEGSSKRAREEIEQERSKKQKSPKIVDWKIHKEGKKSYYQILRADGNSKMYMVFNRMLKDFDREDLGDLYILERIVRIKRHLNAVGITAAHIDVNTALMRLVLLMNFKKNILSSYYYQYKEVNTAHVEVSDAQELQRNILIVYYC</sequence>
<feature type="region of interest" description="Disordered" evidence="2">
    <location>
        <begin position="853"/>
        <end position="929"/>
    </location>
</feature>
<keyword evidence="1" id="KW-0175">Coiled coil</keyword>
<dbReference type="EMBL" id="BKCJ010005996">
    <property type="protein sequence ID" value="GEU69769.1"/>
    <property type="molecule type" value="Genomic_DNA"/>
</dbReference>
<dbReference type="InterPro" id="IPR036397">
    <property type="entry name" value="RNaseH_sf"/>
</dbReference>
<comment type="caution">
    <text evidence="4">The sequence shown here is derived from an EMBL/GenBank/DDBJ whole genome shotgun (WGS) entry which is preliminary data.</text>
</comment>
<feature type="compositionally biased region" description="Polar residues" evidence="2">
    <location>
        <begin position="886"/>
        <end position="918"/>
    </location>
</feature>
<organism evidence="4">
    <name type="scientific">Tanacetum cinerariifolium</name>
    <name type="common">Dalmatian daisy</name>
    <name type="synonym">Chrysanthemum cinerariifolium</name>
    <dbReference type="NCBI Taxonomy" id="118510"/>
    <lineage>
        <taxon>Eukaryota</taxon>
        <taxon>Viridiplantae</taxon>
        <taxon>Streptophyta</taxon>
        <taxon>Embryophyta</taxon>
        <taxon>Tracheophyta</taxon>
        <taxon>Spermatophyta</taxon>
        <taxon>Magnoliopsida</taxon>
        <taxon>eudicotyledons</taxon>
        <taxon>Gunneridae</taxon>
        <taxon>Pentapetalae</taxon>
        <taxon>asterids</taxon>
        <taxon>campanulids</taxon>
        <taxon>Asterales</taxon>
        <taxon>Asteraceae</taxon>
        <taxon>Asteroideae</taxon>
        <taxon>Anthemideae</taxon>
        <taxon>Anthemidinae</taxon>
        <taxon>Tanacetum</taxon>
    </lineage>
</organism>
<feature type="compositionally biased region" description="Basic and acidic residues" evidence="2">
    <location>
        <begin position="1184"/>
        <end position="1197"/>
    </location>
</feature>
<feature type="region of interest" description="Disordered" evidence="2">
    <location>
        <begin position="1178"/>
        <end position="1198"/>
    </location>
</feature>
<protein>
    <submittedName>
        <fullName evidence="4">Putative ribonuclease H-like domain-containing protein</fullName>
    </submittedName>
</protein>
<dbReference type="PANTHER" id="PTHR42648">
    <property type="entry name" value="TRANSPOSASE, PUTATIVE-RELATED"/>
    <property type="match status" value="1"/>
</dbReference>
<evidence type="ECO:0000256" key="1">
    <source>
        <dbReference type="SAM" id="Coils"/>
    </source>
</evidence>
<accession>A0A6L2M8J1</accession>
<evidence type="ECO:0000259" key="3">
    <source>
        <dbReference type="Pfam" id="PF25597"/>
    </source>
</evidence>
<reference evidence="4" key="1">
    <citation type="journal article" date="2019" name="Sci. Rep.">
        <title>Draft genome of Tanacetum cinerariifolium, the natural source of mosquito coil.</title>
        <authorList>
            <person name="Yamashiro T."/>
            <person name="Shiraishi A."/>
            <person name="Satake H."/>
            <person name="Nakayama K."/>
        </authorList>
    </citation>
    <scope>NUCLEOTIDE SEQUENCE</scope>
</reference>
<feature type="coiled-coil region" evidence="1">
    <location>
        <begin position="1070"/>
        <end position="1101"/>
    </location>
</feature>
<dbReference type="Pfam" id="PF25597">
    <property type="entry name" value="SH3_retrovirus"/>
    <property type="match status" value="1"/>
</dbReference>
<dbReference type="Gene3D" id="3.30.420.10">
    <property type="entry name" value="Ribonuclease H-like superfamily/Ribonuclease H"/>
    <property type="match status" value="1"/>
</dbReference>
<proteinExistence type="predicted"/>
<dbReference type="PANTHER" id="PTHR42648:SF32">
    <property type="entry name" value="RIBONUCLEASE H-LIKE DOMAIN, GAG-PRE-INTEGRASE DOMAIN PROTEIN-RELATED"/>
    <property type="match status" value="1"/>
</dbReference>
<evidence type="ECO:0000256" key="2">
    <source>
        <dbReference type="SAM" id="MobiDB-lite"/>
    </source>
</evidence>
<dbReference type="InterPro" id="IPR039537">
    <property type="entry name" value="Retrotran_Ty1/copia-like"/>
</dbReference>
<feature type="compositionally biased region" description="Basic and acidic residues" evidence="2">
    <location>
        <begin position="868"/>
        <end position="883"/>
    </location>
</feature>